<dbReference type="Pfam" id="PF01522">
    <property type="entry name" value="Polysacc_deac_1"/>
    <property type="match status" value="1"/>
</dbReference>
<accession>A0AAN1XX17</accession>
<sequence>MRRKSVALTFDDGPSGWGSTDRILALLDGFGIKATFFVVGGMIDSNPQLAQREANVGHLVENHSMTHPEFSTLGRDAMIAELDGTTQRIVDLGVDSPQFFRPPYGDRDGSTLTDLLDERGLTPMLWTIDSRDWEIPDADTVHQNVLRDLRAAWSAGEMTNVVLFHDIQPHTPDVIEALVPDLVDEGCVFVRVDAV</sequence>
<dbReference type="GO" id="GO:0005975">
    <property type="term" value="P:carbohydrate metabolic process"/>
    <property type="evidence" value="ECO:0007669"/>
    <property type="project" value="InterPro"/>
</dbReference>
<dbReference type="InterPro" id="IPR011330">
    <property type="entry name" value="Glyco_hydro/deAcase_b/a-brl"/>
</dbReference>
<dbReference type="GO" id="GO:0016020">
    <property type="term" value="C:membrane"/>
    <property type="evidence" value="ECO:0007669"/>
    <property type="project" value="TreeGrafter"/>
</dbReference>
<evidence type="ECO:0000313" key="5">
    <source>
        <dbReference type="Proteomes" id="UP001317532"/>
    </source>
</evidence>
<dbReference type="PANTHER" id="PTHR10587">
    <property type="entry name" value="GLYCOSYL TRANSFERASE-RELATED"/>
    <property type="match status" value="1"/>
</dbReference>
<evidence type="ECO:0000256" key="2">
    <source>
        <dbReference type="ARBA" id="ARBA00022801"/>
    </source>
</evidence>
<dbReference type="EMBL" id="AP025523">
    <property type="protein sequence ID" value="BDE05918.1"/>
    <property type="molecule type" value="Genomic_DNA"/>
</dbReference>
<keyword evidence="2" id="KW-0378">Hydrolase</keyword>
<keyword evidence="1" id="KW-0479">Metal-binding</keyword>
<dbReference type="GO" id="GO:0046872">
    <property type="term" value="F:metal ion binding"/>
    <property type="evidence" value="ECO:0007669"/>
    <property type="project" value="UniProtKB-KW"/>
</dbReference>
<dbReference type="KEGG" id="vab:WPS_11940"/>
<dbReference type="CDD" id="cd10917">
    <property type="entry name" value="CE4_NodB_like_6s_7s"/>
    <property type="match status" value="1"/>
</dbReference>
<protein>
    <recommendedName>
        <fullName evidence="3">NodB homology domain-containing protein</fullName>
    </recommendedName>
</protein>
<dbReference type="RefSeq" id="WP_317996931.1">
    <property type="nucleotide sequence ID" value="NZ_AP025523.1"/>
</dbReference>
<proteinExistence type="predicted"/>
<dbReference type="PROSITE" id="PS51677">
    <property type="entry name" value="NODB"/>
    <property type="match status" value="1"/>
</dbReference>
<dbReference type="GO" id="GO:0016810">
    <property type="term" value="F:hydrolase activity, acting on carbon-nitrogen (but not peptide) bonds"/>
    <property type="evidence" value="ECO:0007669"/>
    <property type="project" value="InterPro"/>
</dbReference>
<organism evidence="4 5">
    <name type="scientific">Vulcanimicrobium alpinum</name>
    <dbReference type="NCBI Taxonomy" id="3016050"/>
    <lineage>
        <taxon>Bacteria</taxon>
        <taxon>Bacillati</taxon>
        <taxon>Vulcanimicrobiota</taxon>
        <taxon>Vulcanimicrobiia</taxon>
        <taxon>Vulcanimicrobiales</taxon>
        <taxon>Vulcanimicrobiaceae</taxon>
        <taxon>Vulcanimicrobium</taxon>
    </lineage>
</organism>
<dbReference type="SUPFAM" id="SSF88713">
    <property type="entry name" value="Glycoside hydrolase/deacetylase"/>
    <property type="match status" value="1"/>
</dbReference>
<dbReference type="PANTHER" id="PTHR10587:SF133">
    <property type="entry name" value="CHITIN DEACETYLASE 1-RELATED"/>
    <property type="match status" value="1"/>
</dbReference>
<keyword evidence="5" id="KW-1185">Reference proteome</keyword>
<reference evidence="4 5" key="1">
    <citation type="journal article" date="2022" name="ISME Commun">
        <title>Vulcanimicrobium alpinus gen. nov. sp. nov., the first cultivated representative of the candidate phylum 'Eremiobacterota', is a metabolically versatile aerobic anoxygenic phototroph.</title>
        <authorList>
            <person name="Yabe S."/>
            <person name="Muto K."/>
            <person name="Abe K."/>
            <person name="Yokota A."/>
            <person name="Staudigel H."/>
            <person name="Tebo B.M."/>
        </authorList>
    </citation>
    <scope>NUCLEOTIDE SEQUENCE [LARGE SCALE GENOMIC DNA]</scope>
    <source>
        <strain evidence="4 5">WC8-2</strain>
    </source>
</reference>
<feature type="domain" description="NodB homology" evidence="3">
    <location>
        <begin position="4"/>
        <end position="190"/>
    </location>
</feature>
<dbReference type="InterPro" id="IPR050248">
    <property type="entry name" value="Polysacc_deacetylase_ArnD"/>
</dbReference>
<evidence type="ECO:0000259" key="3">
    <source>
        <dbReference type="PROSITE" id="PS51677"/>
    </source>
</evidence>
<dbReference type="Proteomes" id="UP001317532">
    <property type="component" value="Chromosome"/>
</dbReference>
<evidence type="ECO:0000313" key="4">
    <source>
        <dbReference type="EMBL" id="BDE05918.1"/>
    </source>
</evidence>
<name>A0AAN1XX17_UNVUL</name>
<dbReference type="AlphaFoldDB" id="A0AAN1XX17"/>
<dbReference type="Gene3D" id="3.20.20.370">
    <property type="entry name" value="Glycoside hydrolase/deacetylase"/>
    <property type="match status" value="1"/>
</dbReference>
<evidence type="ECO:0000256" key="1">
    <source>
        <dbReference type="ARBA" id="ARBA00022723"/>
    </source>
</evidence>
<gene>
    <name evidence="4" type="ORF">WPS_11940</name>
</gene>
<dbReference type="InterPro" id="IPR002509">
    <property type="entry name" value="NODB_dom"/>
</dbReference>